<sequence length="218" mass="24583">MRYAVYFCPMAGSELDVFGQEWLSRMAVPGIEPARMQVLLADVRRYGWHATLSAPFALADGASYDDLHERAVKIAQQSNAFDLPLTLDRLAGFLALRPADDETAINALAERCVRELNPLRAPLSETTWQRRASGLDDVERTLFQQFGYPYVLERYRFHITLSAPAMQQEEQALCTWLSSRVAKLPPARIEALTICRESAPGHDFEQVDRISLNKGRVA</sequence>
<name>A0ABX7GU47_9GAMM</name>
<dbReference type="InterPro" id="IPR009389">
    <property type="entry name" value="DUF1045"/>
</dbReference>
<evidence type="ECO:0000313" key="2">
    <source>
        <dbReference type="Proteomes" id="UP000663181"/>
    </source>
</evidence>
<dbReference type="EMBL" id="CP064030">
    <property type="protein sequence ID" value="QRN53805.1"/>
    <property type="molecule type" value="Genomic_DNA"/>
</dbReference>
<organism evidence="1 2">
    <name type="scientific">Dyella caseinilytica</name>
    <dbReference type="NCBI Taxonomy" id="1849581"/>
    <lineage>
        <taxon>Bacteria</taxon>
        <taxon>Pseudomonadati</taxon>
        <taxon>Pseudomonadota</taxon>
        <taxon>Gammaproteobacteria</taxon>
        <taxon>Lysobacterales</taxon>
        <taxon>Rhodanobacteraceae</taxon>
        <taxon>Dyella</taxon>
    </lineage>
</organism>
<dbReference type="Pfam" id="PF06299">
    <property type="entry name" value="DUF1045"/>
    <property type="match status" value="1"/>
</dbReference>
<accession>A0ABX7GU47</accession>
<proteinExistence type="predicted"/>
<evidence type="ECO:0000313" key="1">
    <source>
        <dbReference type="EMBL" id="QRN53805.1"/>
    </source>
</evidence>
<gene>
    <name evidence="1" type="ORF">ISN74_20825</name>
</gene>
<reference evidence="1 2" key="1">
    <citation type="submission" date="2020-10" db="EMBL/GenBank/DDBJ databases">
        <title>Phylogeny of dyella-like bacteria.</title>
        <authorList>
            <person name="Fu J."/>
        </authorList>
    </citation>
    <scope>NUCLEOTIDE SEQUENCE [LARGE SCALE GENOMIC DNA]</scope>
    <source>
        <strain evidence="1 2">DHOB09</strain>
    </source>
</reference>
<dbReference type="Proteomes" id="UP000663181">
    <property type="component" value="Chromosome"/>
</dbReference>
<keyword evidence="2" id="KW-1185">Reference proteome</keyword>
<dbReference type="RefSeq" id="WP_188796047.1">
    <property type="nucleotide sequence ID" value="NZ_BMIZ01000001.1"/>
</dbReference>
<protein>
    <submittedName>
        <fullName evidence="1">DUF1045 domain-containing protein</fullName>
    </submittedName>
</protein>